<proteinExistence type="predicted"/>
<evidence type="ECO:0000313" key="1">
    <source>
        <dbReference type="EMBL" id="KKM26095.1"/>
    </source>
</evidence>
<name>A0A0F9LF58_9ZZZZ</name>
<dbReference type="EMBL" id="LAZR01012580">
    <property type="protein sequence ID" value="KKM26095.1"/>
    <property type="molecule type" value="Genomic_DNA"/>
</dbReference>
<accession>A0A0F9LF58</accession>
<organism evidence="1">
    <name type="scientific">marine sediment metagenome</name>
    <dbReference type="NCBI Taxonomy" id="412755"/>
    <lineage>
        <taxon>unclassified sequences</taxon>
        <taxon>metagenomes</taxon>
        <taxon>ecological metagenomes</taxon>
    </lineage>
</organism>
<gene>
    <name evidence="1" type="ORF">LCGC14_1588250</name>
</gene>
<dbReference type="AlphaFoldDB" id="A0A0F9LF58"/>
<reference evidence="1" key="1">
    <citation type="journal article" date="2015" name="Nature">
        <title>Complex archaea that bridge the gap between prokaryotes and eukaryotes.</title>
        <authorList>
            <person name="Spang A."/>
            <person name="Saw J.H."/>
            <person name="Jorgensen S.L."/>
            <person name="Zaremba-Niedzwiedzka K."/>
            <person name="Martijn J."/>
            <person name="Lind A.E."/>
            <person name="van Eijk R."/>
            <person name="Schleper C."/>
            <person name="Guy L."/>
            <person name="Ettema T.J."/>
        </authorList>
    </citation>
    <scope>NUCLEOTIDE SEQUENCE</scope>
</reference>
<sequence length="183" mass="20615">MAVKRSKSLVKQGRSLTESGELLPWELLYAEWLVRLQTRPSIDVQIASATELAREAGVLNDDGYITEQDLKRARLRKTWKRYFADLKSEGMRKARRMLVEHAPQYADAHIWSLHQARKYGDYKAAATIALPMLDRALPKHADGPQTAIQVNLTVQQADALTAPASTVEVDYEVIEDDSASETH</sequence>
<comment type="caution">
    <text evidence="1">The sequence shown here is derived from an EMBL/GenBank/DDBJ whole genome shotgun (WGS) entry which is preliminary data.</text>
</comment>
<protein>
    <submittedName>
        <fullName evidence="1">Uncharacterized protein</fullName>
    </submittedName>
</protein>